<accession>A0A3D9FJ68</accession>
<dbReference type="AlphaFoldDB" id="A0A3D9FJ68"/>
<dbReference type="Proteomes" id="UP000256310">
    <property type="component" value="Unassembled WGS sequence"/>
</dbReference>
<protein>
    <submittedName>
        <fullName evidence="3">Acyl-CoA thioester hydrolase</fullName>
    </submittedName>
</protein>
<evidence type="ECO:0000256" key="1">
    <source>
        <dbReference type="ARBA" id="ARBA00005953"/>
    </source>
</evidence>
<dbReference type="OrthoDB" id="9799036at2"/>
<gene>
    <name evidence="3" type="ORF">DFR46_2678</name>
</gene>
<dbReference type="GO" id="GO:0047617">
    <property type="term" value="F:fatty acyl-CoA hydrolase activity"/>
    <property type="evidence" value="ECO:0007669"/>
    <property type="project" value="TreeGrafter"/>
</dbReference>
<organism evidence="3 4">
    <name type="scientific">Parasphingopyxis lamellibrachiae</name>
    <dbReference type="NCBI Taxonomy" id="680125"/>
    <lineage>
        <taxon>Bacteria</taxon>
        <taxon>Pseudomonadati</taxon>
        <taxon>Pseudomonadota</taxon>
        <taxon>Alphaproteobacteria</taxon>
        <taxon>Sphingomonadales</taxon>
        <taxon>Sphingomonadaceae</taxon>
        <taxon>Parasphingopyxis</taxon>
    </lineage>
</organism>
<proteinExistence type="inferred from homology"/>
<sequence>MSPPFTHRFRVRYSEVDPQSVVFNSRYLEYADLILTEYWRSIGLHFTGDDALEFHVVKAVVEFKQPIRADEEIDGTAVTTRIGSSSVTIEIRLYGMGGEDDLRAIIELVYVHVDLESGKPVPIPEDAKARLLAK</sequence>
<dbReference type="CDD" id="cd00586">
    <property type="entry name" value="4HBT"/>
    <property type="match status" value="1"/>
</dbReference>
<dbReference type="SUPFAM" id="SSF54637">
    <property type="entry name" value="Thioesterase/thiol ester dehydrase-isomerase"/>
    <property type="match status" value="1"/>
</dbReference>
<dbReference type="RefSeq" id="WP_116236876.1">
    <property type="nucleotide sequence ID" value="NZ_QRDP01000004.1"/>
</dbReference>
<name>A0A3D9FJ68_9SPHN</name>
<evidence type="ECO:0000313" key="4">
    <source>
        <dbReference type="Proteomes" id="UP000256310"/>
    </source>
</evidence>
<dbReference type="InterPro" id="IPR029069">
    <property type="entry name" value="HotDog_dom_sf"/>
</dbReference>
<dbReference type="Pfam" id="PF13279">
    <property type="entry name" value="4HBT_2"/>
    <property type="match status" value="1"/>
</dbReference>
<dbReference type="EMBL" id="QRDP01000004">
    <property type="protein sequence ID" value="RED17627.1"/>
    <property type="molecule type" value="Genomic_DNA"/>
</dbReference>
<reference evidence="3 4" key="1">
    <citation type="submission" date="2018-07" db="EMBL/GenBank/DDBJ databases">
        <title>Genomic Encyclopedia of Type Strains, Phase IV (KMG-IV): sequencing the most valuable type-strain genomes for metagenomic binning, comparative biology and taxonomic classification.</title>
        <authorList>
            <person name="Goeker M."/>
        </authorList>
    </citation>
    <scope>NUCLEOTIDE SEQUENCE [LARGE SCALE GENOMIC DNA]</scope>
    <source>
        <strain evidence="3 4">DSM 26725</strain>
    </source>
</reference>
<keyword evidence="2 3" id="KW-0378">Hydrolase</keyword>
<evidence type="ECO:0000256" key="2">
    <source>
        <dbReference type="ARBA" id="ARBA00022801"/>
    </source>
</evidence>
<evidence type="ECO:0000313" key="3">
    <source>
        <dbReference type="EMBL" id="RED17627.1"/>
    </source>
</evidence>
<dbReference type="Gene3D" id="3.10.129.10">
    <property type="entry name" value="Hotdog Thioesterase"/>
    <property type="match status" value="1"/>
</dbReference>
<comment type="similarity">
    <text evidence="1">Belongs to the 4-hydroxybenzoyl-CoA thioesterase family.</text>
</comment>
<keyword evidence="4" id="KW-1185">Reference proteome</keyword>
<dbReference type="InterPro" id="IPR050563">
    <property type="entry name" value="4-hydroxybenzoyl-CoA_TE"/>
</dbReference>
<comment type="caution">
    <text evidence="3">The sequence shown here is derived from an EMBL/GenBank/DDBJ whole genome shotgun (WGS) entry which is preliminary data.</text>
</comment>
<dbReference type="PANTHER" id="PTHR31793:SF27">
    <property type="entry name" value="NOVEL THIOESTERASE SUPERFAMILY DOMAIN AND SAPOSIN A-TYPE DOMAIN CONTAINING PROTEIN (0610012H03RIK)"/>
    <property type="match status" value="1"/>
</dbReference>
<dbReference type="PANTHER" id="PTHR31793">
    <property type="entry name" value="4-HYDROXYBENZOYL-COA THIOESTERASE FAMILY MEMBER"/>
    <property type="match status" value="1"/>
</dbReference>